<keyword evidence="2" id="KW-1185">Reference proteome</keyword>
<accession>A0A517M253</accession>
<sequence length="98" mass="10548">MLQLNTAREYVGAAACCGGPDWLAECIVKRRTSGSAPLGGACSKSAFQGGEVQYFWGLIIVIFAISVYDLEPRESGRLTGLPLPPERMRSTWCCGDSC</sequence>
<dbReference type="Proteomes" id="UP000319557">
    <property type="component" value="Chromosome"/>
</dbReference>
<proteinExistence type="predicted"/>
<reference evidence="1 2" key="1">
    <citation type="submission" date="2019-02" db="EMBL/GenBank/DDBJ databases">
        <title>Deep-cultivation of Planctomycetes and their phenomic and genomic characterization uncovers novel biology.</title>
        <authorList>
            <person name="Wiegand S."/>
            <person name="Jogler M."/>
            <person name="Boedeker C."/>
            <person name="Pinto D."/>
            <person name="Vollmers J."/>
            <person name="Rivas-Marin E."/>
            <person name="Kohn T."/>
            <person name="Peeters S.H."/>
            <person name="Heuer A."/>
            <person name="Rast P."/>
            <person name="Oberbeckmann S."/>
            <person name="Bunk B."/>
            <person name="Jeske O."/>
            <person name="Meyerdierks A."/>
            <person name="Storesund J.E."/>
            <person name="Kallscheuer N."/>
            <person name="Luecker S."/>
            <person name="Lage O.M."/>
            <person name="Pohl T."/>
            <person name="Merkel B.J."/>
            <person name="Hornburger P."/>
            <person name="Mueller R.-W."/>
            <person name="Bruemmer F."/>
            <person name="Labrenz M."/>
            <person name="Spormann A.M."/>
            <person name="Op den Camp H."/>
            <person name="Overmann J."/>
            <person name="Amann R."/>
            <person name="Jetten M.S.M."/>
            <person name="Mascher T."/>
            <person name="Medema M.H."/>
            <person name="Devos D.P."/>
            <person name="Kaster A.-K."/>
            <person name="Ovreas L."/>
            <person name="Rohde M."/>
            <person name="Galperin M.Y."/>
            <person name="Jogler C."/>
        </authorList>
    </citation>
    <scope>NUCLEOTIDE SEQUENCE [LARGE SCALE GENOMIC DNA]</scope>
    <source>
        <strain evidence="1 2">EC9</strain>
    </source>
</reference>
<evidence type="ECO:0000313" key="1">
    <source>
        <dbReference type="EMBL" id="QDS88919.1"/>
    </source>
</evidence>
<dbReference type="AlphaFoldDB" id="A0A517M253"/>
<gene>
    <name evidence="1" type="ORF">EC9_31140</name>
</gene>
<protein>
    <submittedName>
        <fullName evidence="1">Uncharacterized protein</fullName>
    </submittedName>
</protein>
<organism evidence="1 2">
    <name type="scientific">Rosistilla ulvae</name>
    <dbReference type="NCBI Taxonomy" id="1930277"/>
    <lineage>
        <taxon>Bacteria</taxon>
        <taxon>Pseudomonadati</taxon>
        <taxon>Planctomycetota</taxon>
        <taxon>Planctomycetia</taxon>
        <taxon>Pirellulales</taxon>
        <taxon>Pirellulaceae</taxon>
        <taxon>Rosistilla</taxon>
    </lineage>
</organism>
<dbReference type="KEGG" id="ruv:EC9_31140"/>
<name>A0A517M253_9BACT</name>
<dbReference type="EMBL" id="CP036261">
    <property type="protein sequence ID" value="QDS88919.1"/>
    <property type="molecule type" value="Genomic_DNA"/>
</dbReference>
<evidence type="ECO:0000313" key="2">
    <source>
        <dbReference type="Proteomes" id="UP000319557"/>
    </source>
</evidence>